<dbReference type="EMBL" id="JAUTAL010000001">
    <property type="protein sequence ID" value="MDQ1095738.1"/>
    <property type="molecule type" value="Genomic_DNA"/>
</dbReference>
<sequence length="345" mass="39203">MDFLFLPSMKKIFPLLCSFLGMAVFSQQVTSFETILNDKISIRALEIYDHKVWYSGTDSKFGFVDLQDPKERKQIRLSDKKLQFRTLGQDKNAFYTINIENPAEFFKISKKDWKHEVVFRDTAKTAFYDALHFVNHQLAFTLSDSDKDNRLKLAVFKNGKWKMFQNNQKLNEGEAAFAASNTNISSTKNYIWIATGGKSSRIIRINLKNDQPEIFSTPFIQGSSSQGIYSIDFADDAFGVAVGGDYTQQEANINNIATTHDGGRTWQIQASGKNAGYMTCVRIRPGSRGKEMIAVGDRHISYSSDYGKSWTKISDEKNLYVCEWTGKDTVVLAGKDRIALLQLRF</sequence>
<name>A0ABU0TFA5_9FLAO</name>
<dbReference type="CDD" id="cd15482">
    <property type="entry name" value="Sialidase_non-viral"/>
    <property type="match status" value="1"/>
</dbReference>
<comment type="caution">
    <text evidence="1">The sequence shown here is derived from an EMBL/GenBank/DDBJ whole genome shotgun (WGS) entry which is preliminary data.</text>
</comment>
<accession>A0ABU0TFA5</accession>
<proteinExistence type="predicted"/>
<dbReference type="InterPro" id="IPR015943">
    <property type="entry name" value="WD40/YVTN_repeat-like_dom_sf"/>
</dbReference>
<organism evidence="1 2">
    <name type="scientific">Chryseobacterium camelliae</name>
    <dbReference type="NCBI Taxonomy" id="1265445"/>
    <lineage>
        <taxon>Bacteria</taxon>
        <taxon>Pseudomonadati</taxon>
        <taxon>Bacteroidota</taxon>
        <taxon>Flavobacteriia</taxon>
        <taxon>Flavobacteriales</taxon>
        <taxon>Weeksellaceae</taxon>
        <taxon>Chryseobacterium group</taxon>
        <taxon>Chryseobacterium</taxon>
    </lineage>
</organism>
<dbReference type="Gene3D" id="2.130.10.10">
    <property type="entry name" value="YVTN repeat-like/Quinoprotein amine dehydrogenase"/>
    <property type="match status" value="1"/>
</dbReference>
<protein>
    <recommendedName>
        <fullName evidence="3">Glycosyl hydrolase</fullName>
    </recommendedName>
</protein>
<reference evidence="1 2" key="1">
    <citation type="submission" date="2023-07" db="EMBL/GenBank/DDBJ databases">
        <title>Functional and genomic diversity of the sorghum phyllosphere microbiome.</title>
        <authorList>
            <person name="Shade A."/>
        </authorList>
    </citation>
    <scope>NUCLEOTIDE SEQUENCE [LARGE SCALE GENOMIC DNA]</scope>
    <source>
        <strain evidence="1 2">SORGH_AS_1064</strain>
    </source>
</reference>
<dbReference type="Proteomes" id="UP001225072">
    <property type="component" value="Unassembled WGS sequence"/>
</dbReference>
<evidence type="ECO:0000313" key="2">
    <source>
        <dbReference type="Proteomes" id="UP001225072"/>
    </source>
</evidence>
<keyword evidence="2" id="KW-1185">Reference proteome</keyword>
<gene>
    <name evidence="1" type="ORF">QE404_000885</name>
</gene>
<dbReference type="SUPFAM" id="SSF69322">
    <property type="entry name" value="Tricorn protease domain 2"/>
    <property type="match status" value="1"/>
</dbReference>
<dbReference type="SUPFAM" id="SSF110296">
    <property type="entry name" value="Oligoxyloglucan reducing end-specific cellobiohydrolase"/>
    <property type="match status" value="1"/>
</dbReference>
<evidence type="ECO:0008006" key="3">
    <source>
        <dbReference type="Google" id="ProtNLM"/>
    </source>
</evidence>
<evidence type="ECO:0000313" key="1">
    <source>
        <dbReference type="EMBL" id="MDQ1095738.1"/>
    </source>
</evidence>